<keyword evidence="1" id="KW-0472">Membrane</keyword>
<feature type="transmembrane region" description="Helical" evidence="1">
    <location>
        <begin position="158"/>
        <end position="176"/>
    </location>
</feature>
<dbReference type="Pfam" id="PF00892">
    <property type="entry name" value="EamA"/>
    <property type="match status" value="1"/>
</dbReference>
<dbReference type="EMBL" id="JAHRWL010000001">
    <property type="protein sequence ID" value="MBV2359976.1"/>
    <property type="molecule type" value="Genomic_DNA"/>
</dbReference>
<dbReference type="PANTHER" id="PTHR22911">
    <property type="entry name" value="ACYL-MALONYL CONDENSING ENZYME-RELATED"/>
    <property type="match status" value="1"/>
</dbReference>
<comment type="caution">
    <text evidence="3">The sequence shown here is derived from an EMBL/GenBank/DDBJ whole genome shotgun (WGS) entry which is preliminary data.</text>
</comment>
<feature type="transmembrane region" description="Helical" evidence="1">
    <location>
        <begin position="188"/>
        <end position="208"/>
    </location>
</feature>
<keyword evidence="1" id="KW-1133">Transmembrane helix</keyword>
<dbReference type="InterPro" id="IPR000620">
    <property type="entry name" value="EamA_dom"/>
</dbReference>
<feature type="transmembrane region" description="Helical" evidence="1">
    <location>
        <begin position="110"/>
        <end position="128"/>
    </location>
</feature>
<evidence type="ECO:0000256" key="1">
    <source>
        <dbReference type="SAM" id="Phobius"/>
    </source>
</evidence>
<evidence type="ECO:0000313" key="3">
    <source>
        <dbReference type="EMBL" id="MBV2359976.1"/>
    </source>
</evidence>
<dbReference type="Proteomes" id="UP001166293">
    <property type="component" value="Unassembled WGS sequence"/>
</dbReference>
<reference evidence="3" key="1">
    <citation type="submission" date="2021-06" db="EMBL/GenBank/DDBJ databases">
        <title>Thalassococcus sp. CAU 1522 isolated from sea sand, Republic of Korea.</title>
        <authorList>
            <person name="Kim W."/>
        </authorList>
    </citation>
    <scope>NUCLEOTIDE SEQUENCE</scope>
    <source>
        <strain evidence="3">CAU 1522</strain>
    </source>
</reference>
<evidence type="ECO:0000313" key="4">
    <source>
        <dbReference type="Proteomes" id="UP001166293"/>
    </source>
</evidence>
<feature type="transmembrane region" description="Helical" evidence="1">
    <location>
        <begin position="135"/>
        <end position="152"/>
    </location>
</feature>
<gene>
    <name evidence="3" type="ORF">KUH32_09330</name>
</gene>
<feature type="transmembrane region" description="Helical" evidence="1">
    <location>
        <begin position="23"/>
        <end position="42"/>
    </location>
</feature>
<feature type="transmembrane region" description="Helical" evidence="1">
    <location>
        <begin position="220"/>
        <end position="242"/>
    </location>
</feature>
<keyword evidence="4" id="KW-1185">Reference proteome</keyword>
<sequence>MPTPPTAPYAAPSPRALNNPRGVALMTLGFFAFAAGDATAKLLTDDLHPFQVVWFRQSGLFLGVVLMLAIRGLHILRTPRPGLQISRGLVAAGSASCFIFAIGHVPLADATAVSFVAPFIVTVLGALLLREPVGLRRWLAVAVGFAGMLIVIRPGLGVFHPAILLVVVAASFFALRQILSRALSGTDSIATIVSYTALTSFAAISLAQPLVWHTPSEPRIWLLIACMTGAAAAGEILVIRALDIAQAVVLAPVHYSLILWSTFYGFVVFADLPDGWTLLGCAVIVASGLYTLHRERRAARRQSSAE</sequence>
<evidence type="ECO:0000259" key="2">
    <source>
        <dbReference type="Pfam" id="PF00892"/>
    </source>
</evidence>
<dbReference type="RefSeq" id="WP_217777757.1">
    <property type="nucleotide sequence ID" value="NZ_JAHRWL010000001.1"/>
</dbReference>
<name>A0ABS6N7J2_9RHOB</name>
<accession>A0ABS6N7J2</accession>
<feature type="domain" description="EamA" evidence="2">
    <location>
        <begin position="21"/>
        <end position="152"/>
    </location>
</feature>
<proteinExistence type="predicted"/>
<feature type="transmembrane region" description="Helical" evidence="1">
    <location>
        <begin position="275"/>
        <end position="292"/>
    </location>
</feature>
<protein>
    <submittedName>
        <fullName evidence="3">DMT family transporter</fullName>
    </submittedName>
</protein>
<organism evidence="3 4">
    <name type="scientific">Thalassococcus arenae</name>
    <dbReference type="NCBI Taxonomy" id="2851652"/>
    <lineage>
        <taxon>Bacteria</taxon>
        <taxon>Pseudomonadati</taxon>
        <taxon>Pseudomonadota</taxon>
        <taxon>Alphaproteobacteria</taxon>
        <taxon>Rhodobacterales</taxon>
        <taxon>Roseobacteraceae</taxon>
        <taxon>Thalassococcus</taxon>
    </lineage>
</organism>
<dbReference type="PANTHER" id="PTHR22911:SF103">
    <property type="entry name" value="BLR2811 PROTEIN"/>
    <property type="match status" value="1"/>
</dbReference>
<feature type="transmembrane region" description="Helical" evidence="1">
    <location>
        <begin position="54"/>
        <end position="73"/>
    </location>
</feature>
<feature type="transmembrane region" description="Helical" evidence="1">
    <location>
        <begin position="85"/>
        <end position="104"/>
    </location>
</feature>
<keyword evidence="1" id="KW-0812">Transmembrane</keyword>
<feature type="transmembrane region" description="Helical" evidence="1">
    <location>
        <begin position="249"/>
        <end position="269"/>
    </location>
</feature>